<dbReference type="InterPro" id="IPR051598">
    <property type="entry name" value="TSUP/Inactive_protease-like"/>
</dbReference>
<evidence type="ECO:0000256" key="5">
    <source>
        <dbReference type="RuleBase" id="RU363041"/>
    </source>
</evidence>
<comment type="subcellular location">
    <subcellularLocation>
        <location evidence="5">Cell membrane</location>
        <topology evidence="5">Multi-pass membrane protein</topology>
    </subcellularLocation>
    <subcellularLocation>
        <location evidence="1">Membrane</location>
        <topology evidence="1">Multi-pass membrane protein</topology>
    </subcellularLocation>
</comment>
<sequence>MDDVGRKGTPAAVCGAIVGVLIAALLIDHLGDMSIKIGASILLVWVLYRTVKQLNIEMNGKVNGEDEPPPVEGTLLIKYRAGCFSGGAASGLLGIGGGAVFMTLHRSVLGFKQHQAAGTSYIIESWMVPVGVATHLVIDGTGALIFETLGLSVIPIYLSVVGTAWLGAKTAIKLLPQRVLTYPFIIAVVVSLLRYLIDIREVFFL</sequence>
<feature type="transmembrane region" description="Helical" evidence="5">
    <location>
        <begin position="179"/>
        <end position="197"/>
    </location>
</feature>
<dbReference type="PANTHER" id="PTHR43701:SF2">
    <property type="entry name" value="MEMBRANE TRANSPORTER PROTEIN YJNA-RELATED"/>
    <property type="match status" value="1"/>
</dbReference>
<comment type="similarity">
    <text evidence="5">Belongs to the 4-toluene sulfonate uptake permease (TSUP) (TC 2.A.102) family.</text>
</comment>
<proteinExistence type="inferred from homology"/>
<evidence type="ECO:0000256" key="3">
    <source>
        <dbReference type="ARBA" id="ARBA00022989"/>
    </source>
</evidence>
<accession>A0A075H3I2</accession>
<dbReference type="GO" id="GO:0005886">
    <property type="term" value="C:plasma membrane"/>
    <property type="evidence" value="ECO:0007669"/>
    <property type="project" value="UniProtKB-SubCell"/>
</dbReference>
<feature type="transmembrane region" description="Helical" evidence="5">
    <location>
        <begin position="9"/>
        <end position="27"/>
    </location>
</feature>
<dbReference type="AlphaFoldDB" id="A0A075H3I2"/>
<protein>
    <recommendedName>
        <fullName evidence="5">Probable membrane transporter protein</fullName>
    </recommendedName>
</protein>
<organism evidence="6">
    <name type="scientific">uncultured marine group II/III euryarchaeote KM3_46_H05</name>
    <dbReference type="NCBI Taxonomy" id="1456450"/>
    <lineage>
        <taxon>Archaea</taxon>
        <taxon>Methanobacteriati</taxon>
        <taxon>Methanobacteriota</taxon>
        <taxon>environmental samples</taxon>
    </lineage>
</organism>
<evidence type="ECO:0000256" key="2">
    <source>
        <dbReference type="ARBA" id="ARBA00022692"/>
    </source>
</evidence>
<evidence type="ECO:0000313" key="6">
    <source>
        <dbReference type="EMBL" id="AIF10669.1"/>
    </source>
</evidence>
<dbReference type="PANTHER" id="PTHR43701">
    <property type="entry name" value="MEMBRANE TRANSPORTER PROTEIN MJ0441-RELATED"/>
    <property type="match status" value="1"/>
</dbReference>
<evidence type="ECO:0000256" key="4">
    <source>
        <dbReference type="ARBA" id="ARBA00023136"/>
    </source>
</evidence>
<feature type="transmembrane region" description="Helical" evidence="5">
    <location>
        <begin position="144"/>
        <end position="167"/>
    </location>
</feature>
<evidence type="ECO:0000256" key="1">
    <source>
        <dbReference type="ARBA" id="ARBA00004141"/>
    </source>
</evidence>
<keyword evidence="2 5" id="KW-0812">Transmembrane</keyword>
<reference evidence="6" key="1">
    <citation type="journal article" date="2014" name="Genome Biol. Evol.">
        <title>Pangenome evidence for extensive interdomain horizontal transfer affecting lineage core and shell genes in uncultured planktonic thaumarchaeota and euryarchaeota.</title>
        <authorList>
            <person name="Deschamps P."/>
            <person name="Zivanovic Y."/>
            <person name="Moreira D."/>
            <person name="Rodriguez-Valera F."/>
            <person name="Lopez-Garcia P."/>
        </authorList>
    </citation>
    <scope>NUCLEOTIDE SEQUENCE</scope>
</reference>
<keyword evidence="4 5" id="KW-0472">Membrane</keyword>
<dbReference type="EMBL" id="KF900897">
    <property type="protein sequence ID" value="AIF10669.1"/>
    <property type="molecule type" value="Genomic_DNA"/>
</dbReference>
<dbReference type="InterPro" id="IPR002781">
    <property type="entry name" value="TM_pro_TauE-like"/>
</dbReference>
<keyword evidence="5" id="KW-1003">Cell membrane</keyword>
<keyword evidence="3 5" id="KW-1133">Transmembrane helix</keyword>
<name>A0A075H3I2_9EURY</name>
<dbReference type="Pfam" id="PF01925">
    <property type="entry name" value="TauE"/>
    <property type="match status" value="1"/>
</dbReference>